<dbReference type="PANTHER" id="PTHR14431">
    <property type="entry name" value="HCLS1-BINDING PROTEIN 3"/>
    <property type="match status" value="1"/>
</dbReference>
<dbReference type="Pfam" id="PF00787">
    <property type="entry name" value="PX"/>
    <property type="match status" value="1"/>
</dbReference>
<sequence length="1101" mass="121625">MFPVVQIAPSRIDTAYVTRHDKYVDAGWSSLATLTSRANPTATAQVFYTVQMCPTVSAVTSHTLANPQPLSHVGLAVAPSTLYRIQRRFEDFVAFSNALSVQIRKEFNSQQMAAIGRLPVLPRRRIFISAAVCDERVVQLDKYVKELFMLPPVVIQMAVVVEFFGIWKSDLNPRRDSEQVKAMLARKEAVSALTQIMPRATRADSLKRAASTNTHRSLGRSGSGSGADTNHISDAANPLLRVNSRPSIDNRPDISPPYYEDVPLDEEWLRPIVEKRLSQLTLLRSVPGILPDSIPKPVIKPSLHKTIAEETIHADYGNFSIDSVLDSYVSKPAQSNYRSDATYHDMSHQPNIPADSYPYISPQLSYQPSPIATQESYRQFVTTLALKLGIETHNTFLDPANDNHSSSTLRLALATTRSSPTAIKGVHHSVNLNSTLPSGTLTDLDKQTHPAMASQSLGRPVANMTTYPTKFHARDILSPSIPSRGNSRNWKEGSPAKAFEENAMYSSYQTTRTYPNTLKFNYESVMSPDSLPLPSPRSKSHDHSLSSPTDYPFSSGRTIPFIPNRLQLHTPPTHMDSAALSPRSSSSLSSLKSTLSLLRSRKAASDENLSYGRISAGDAHTNKPLQLSYDVERSAYEKRQEIEFNDAFRYPTDQGSIRRDDGNRAISILIKNLSMKRSNKGPIPDSEIQPNILSPFGEMDLTNRATDQDSSRKATLPRKSSLRRLASPENNSTRLAEPIPASVTRITEPGNPISTLVRNLSIKKNKWSPWVGPLSDPAAPVPTLSRDSSVTTIVNDDSVAPWNRIPTPLPQPKGTLLRTLSLGRRKKSNNDIKSGATSNSQPATESIPIDLQASSALANTMNADLGADGDATFGIQIGNKESALVGSRAKVIKLKVSFGEGLKSSSDHGPYRFNDDDLSTFNSANPMPVLRKGSLRRNPTTQAQLEKGRTHTRFDAVDDRILHSSSHHAKRFSAKLFRSHTLSSGTSGAEVERHFIQIRAIADASVVVSLKLSRTVDFTAVLDKLAMRFATHENTLAEWKRFPGHFGKQIVAIQSITYKDSDSHLINIQDEEDWLLCLDEAIRRGKLTLFVSIESINYVEF</sequence>
<dbReference type="PANTHER" id="PTHR14431:SF1">
    <property type="entry name" value="HCLS1-BINDING PROTEIN 3"/>
    <property type="match status" value="1"/>
</dbReference>
<name>A0ABQ8FDZ3_9FUNG</name>
<dbReference type="Gene3D" id="3.30.1520.10">
    <property type="entry name" value="Phox-like domain"/>
    <property type="match status" value="1"/>
</dbReference>
<gene>
    <name evidence="3" type="ORF">BASA50_004954</name>
</gene>
<feature type="region of interest" description="Disordered" evidence="1">
    <location>
        <begin position="566"/>
        <end position="587"/>
    </location>
</feature>
<feature type="region of interest" description="Disordered" evidence="1">
    <location>
        <begin position="823"/>
        <end position="845"/>
    </location>
</feature>
<evidence type="ECO:0000313" key="3">
    <source>
        <dbReference type="EMBL" id="KAH6596623.1"/>
    </source>
</evidence>
<dbReference type="InterPro" id="IPR039701">
    <property type="entry name" value="HS1BP3"/>
</dbReference>
<dbReference type="EMBL" id="JAFCIX010000204">
    <property type="protein sequence ID" value="KAH6596623.1"/>
    <property type="molecule type" value="Genomic_DNA"/>
</dbReference>
<feature type="region of interest" description="Disordered" evidence="1">
    <location>
        <begin position="203"/>
        <end position="254"/>
    </location>
</feature>
<dbReference type="InterPro" id="IPR036871">
    <property type="entry name" value="PX_dom_sf"/>
</dbReference>
<dbReference type="SUPFAM" id="SSF64268">
    <property type="entry name" value="PX domain"/>
    <property type="match status" value="1"/>
</dbReference>
<dbReference type="Proteomes" id="UP001648503">
    <property type="component" value="Unassembled WGS sequence"/>
</dbReference>
<feature type="domain" description="PX" evidence="2">
    <location>
        <begin position="26"/>
        <end position="171"/>
    </location>
</feature>
<feature type="compositionally biased region" description="Low complexity" evidence="1">
    <location>
        <begin position="577"/>
        <end position="587"/>
    </location>
</feature>
<feature type="region of interest" description="Disordered" evidence="1">
    <location>
        <begin position="702"/>
        <end position="741"/>
    </location>
</feature>
<reference evidence="3 4" key="1">
    <citation type="submission" date="2021-02" db="EMBL/GenBank/DDBJ databases">
        <title>Variation within the Batrachochytrium salamandrivorans European outbreak.</title>
        <authorList>
            <person name="Kelly M."/>
            <person name="Pasmans F."/>
            <person name="Shea T.P."/>
            <person name="Munoz J.F."/>
            <person name="Carranza S."/>
            <person name="Cuomo C.A."/>
            <person name="Martel A."/>
        </authorList>
    </citation>
    <scope>NUCLEOTIDE SEQUENCE [LARGE SCALE GENOMIC DNA]</scope>
    <source>
        <strain evidence="3 4">AMFP18/2</strain>
    </source>
</reference>
<proteinExistence type="predicted"/>
<feature type="compositionally biased region" description="Polar residues" evidence="1">
    <location>
        <begin position="831"/>
        <end position="844"/>
    </location>
</feature>
<feature type="region of interest" description="Disordered" evidence="1">
    <location>
        <begin position="528"/>
        <end position="552"/>
    </location>
</feature>
<organism evidence="3 4">
    <name type="scientific">Batrachochytrium salamandrivorans</name>
    <dbReference type="NCBI Taxonomy" id="1357716"/>
    <lineage>
        <taxon>Eukaryota</taxon>
        <taxon>Fungi</taxon>
        <taxon>Fungi incertae sedis</taxon>
        <taxon>Chytridiomycota</taxon>
        <taxon>Chytridiomycota incertae sedis</taxon>
        <taxon>Chytridiomycetes</taxon>
        <taxon>Rhizophydiales</taxon>
        <taxon>Rhizophydiales incertae sedis</taxon>
        <taxon>Batrachochytrium</taxon>
    </lineage>
</organism>
<dbReference type="InterPro" id="IPR001683">
    <property type="entry name" value="PX_dom"/>
</dbReference>
<evidence type="ECO:0000259" key="2">
    <source>
        <dbReference type="PROSITE" id="PS50195"/>
    </source>
</evidence>
<evidence type="ECO:0000256" key="1">
    <source>
        <dbReference type="SAM" id="MobiDB-lite"/>
    </source>
</evidence>
<protein>
    <recommendedName>
        <fullName evidence="2">PX domain-containing protein</fullName>
    </recommendedName>
</protein>
<dbReference type="PROSITE" id="PS50195">
    <property type="entry name" value="PX"/>
    <property type="match status" value="1"/>
</dbReference>
<keyword evidence="4" id="KW-1185">Reference proteome</keyword>
<accession>A0ABQ8FDZ3</accession>
<evidence type="ECO:0000313" key="4">
    <source>
        <dbReference type="Proteomes" id="UP001648503"/>
    </source>
</evidence>
<comment type="caution">
    <text evidence="3">The sequence shown here is derived from an EMBL/GenBank/DDBJ whole genome shotgun (WGS) entry which is preliminary data.</text>
</comment>